<name>A0A839ET03_9HYPH</name>
<comment type="caution">
    <text evidence="1">The sequence shown here is derived from an EMBL/GenBank/DDBJ whole genome shotgun (WGS) entry which is preliminary data.</text>
</comment>
<keyword evidence="2" id="KW-1185">Reference proteome</keyword>
<dbReference type="AlphaFoldDB" id="A0A839ET03"/>
<dbReference type="Proteomes" id="UP000549052">
    <property type="component" value="Unassembled WGS sequence"/>
</dbReference>
<protein>
    <submittedName>
        <fullName evidence="1">Uncharacterized protein</fullName>
    </submittedName>
</protein>
<organism evidence="1 2">
    <name type="scientific">Phyllobacterium myrsinacearum</name>
    <dbReference type="NCBI Taxonomy" id="28101"/>
    <lineage>
        <taxon>Bacteria</taxon>
        <taxon>Pseudomonadati</taxon>
        <taxon>Pseudomonadota</taxon>
        <taxon>Alphaproteobacteria</taxon>
        <taxon>Hyphomicrobiales</taxon>
        <taxon>Phyllobacteriaceae</taxon>
        <taxon>Phyllobacterium</taxon>
    </lineage>
</organism>
<gene>
    <name evidence="1" type="ORF">FHW16_005807</name>
</gene>
<reference evidence="1 2" key="1">
    <citation type="submission" date="2020-07" db="EMBL/GenBank/DDBJ databases">
        <title>Genomic Encyclopedia of Type Strains, Phase IV (KMG-V): Genome sequencing to study the core and pangenomes of soil and plant-associated prokaryotes.</title>
        <authorList>
            <person name="Whitman W."/>
        </authorList>
    </citation>
    <scope>NUCLEOTIDE SEQUENCE [LARGE SCALE GENOMIC DNA]</scope>
    <source>
        <strain evidence="1 2">AN3</strain>
    </source>
</reference>
<proteinExistence type="predicted"/>
<accession>A0A839ET03</accession>
<evidence type="ECO:0000313" key="2">
    <source>
        <dbReference type="Proteomes" id="UP000549052"/>
    </source>
</evidence>
<evidence type="ECO:0000313" key="1">
    <source>
        <dbReference type="EMBL" id="MBA8882059.1"/>
    </source>
</evidence>
<dbReference type="EMBL" id="JACGXN010000022">
    <property type="protein sequence ID" value="MBA8882059.1"/>
    <property type="molecule type" value="Genomic_DNA"/>
</dbReference>
<sequence>MPMLFHAARDCAIAGIIPWMQPRGSFSIQQGASGLLKPKF</sequence>